<dbReference type="RefSeq" id="WP_106161420.1">
    <property type="nucleotide sequence ID" value="NZ_PVTT01000002.1"/>
</dbReference>
<feature type="compositionally biased region" description="Basic and acidic residues" evidence="1">
    <location>
        <begin position="192"/>
        <end position="209"/>
    </location>
</feature>
<dbReference type="EMBL" id="PVTT01000002">
    <property type="protein sequence ID" value="PRY93807.1"/>
    <property type="molecule type" value="Genomic_DNA"/>
</dbReference>
<feature type="region of interest" description="Disordered" evidence="1">
    <location>
        <begin position="185"/>
        <end position="237"/>
    </location>
</feature>
<gene>
    <name evidence="2" type="ORF">BCF33_2692</name>
</gene>
<dbReference type="OrthoDB" id="7855465at2"/>
<organism evidence="2 3">
    <name type="scientific">Hasllibacter halocynthiae</name>
    <dbReference type="NCBI Taxonomy" id="595589"/>
    <lineage>
        <taxon>Bacteria</taxon>
        <taxon>Pseudomonadati</taxon>
        <taxon>Pseudomonadota</taxon>
        <taxon>Alphaproteobacteria</taxon>
        <taxon>Rhodobacterales</taxon>
        <taxon>Roseobacteraceae</taxon>
        <taxon>Hasllibacter</taxon>
    </lineage>
</organism>
<accession>A0A2T0X4F7</accession>
<evidence type="ECO:0000313" key="2">
    <source>
        <dbReference type="EMBL" id="PRY93807.1"/>
    </source>
</evidence>
<evidence type="ECO:0000313" key="3">
    <source>
        <dbReference type="Proteomes" id="UP000238801"/>
    </source>
</evidence>
<dbReference type="InterPro" id="IPR024651">
    <property type="entry name" value="FAD-SLDH_ssu"/>
</dbReference>
<protein>
    <submittedName>
        <fullName evidence="2">D-sorbitol dehydrogenase-like protein</fullName>
    </submittedName>
</protein>
<reference evidence="2 3" key="1">
    <citation type="submission" date="2018-03" db="EMBL/GenBank/DDBJ databases">
        <title>Genomic Encyclopedia of Archaeal and Bacterial Type Strains, Phase II (KMG-II): from individual species to whole genera.</title>
        <authorList>
            <person name="Goeker M."/>
        </authorList>
    </citation>
    <scope>NUCLEOTIDE SEQUENCE [LARGE SCALE GENOMIC DNA]</scope>
    <source>
        <strain evidence="2 3">DSM 29318</strain>
    </source>
</reference>
<name>A0A2T0X4F7_9RHOB</name>
<evidence type="ECO:0000256" key="1">
    <source>
        <dbReference type="SAM" id="MobiDB-lite"/>
    </source>
</evidence>
<proteinExistence type="predicted"/>
<sequence length="237" mass="25230">MDDRRRPTRRDVLLGLAGTVPAVAFLHAVPARGQEGDTFMRVSRLLTGEDGLQADVAERIAGLLAGRIDDFPARLSGLADAIGAAGTREDRLAALSDEEVDFALQIAKPWYLGYVGSPSSTILDDDAVFATFLQGQSWEKILDQVPRPTYPGRSAGWWSEPPPAVDPPAMPAAILDWTFHPGGPDGIVPPEAEWRDYATADHDSIEAARRAKPGARTGGPGGGQGGQPGEDRRQGAD</sequence>
<dbReference type="AlphaFoldDB" id="A0A2T0X4F7"/>
<feature type="compositionally biased region" description="Gly residues" evidence="1">
    <location>
        <begin position="216"/>
        <end position="228"/>
    </location>
</feature>
<dbReference type="Proteomes" id="UP000238801">
    <property type="component" value="Unassembled WGS sequence"/>
</dbReference>
<dbReference type="Pfam" id="PF12318">
    <property type="entry name" value="FAD-SLDH"/>
    <property type="match status" value="1"/>
</dbReference>
<keyword evidence="3" id="KW-1185">Reference proteome</keyword>
<comment type="caution">
    <text evidence="2">The sequence shown here is derived from an EMBL/GenBank/DDBJ whole genome shotgun (WGS) entry which is preliminary data.</text>
</comment>